<proteinExistence type="predicted"/>
<name>A0A2J5HQQ8_9EURO</name>
<feature type="transmembrane region" description="Helical" evidence="1">
    <location>
        <begin position="44"/>
        <end position="66"/>
    </location>
</feature>
<evidence type="ECO:0000256" key="1">
    <source>
        <dbReference type="SAM" id="Phobius"/>
    </source>
</evidence>
<keyword evidence="1" id="KW-1133">Transmembrane helix</keyword>
<evidence type="ECO:0000313" key="3">
    <source>
        <dbReference type="Proteomes" id="UP000235023"/>
    </source>
</evidence>
<organism evidence="2 3">
    <name type="scientific">Aspergillus taichungensis</name>
    <dbReference type="NCBI Taxonomy" id="482145"/>
    <lineage>
        <taxon>Eukaryota</taxon>
        <taxon>Fungi</taxon>
        <taxon>Dikarya</taxon>
        <taxon>Ascomycota</taxon>
        <taxon>Pezizomycotina</taxon>
        <taxon>Eurotiomycetes</taxon>
        <taxon>Eurotiomycetidae</taxon>
        <taxon>Eurotiales</taxon>
        <taxon>Aspergillaceae</taxon>
        <taxon>Aspergillus</taxon>
        <taxon>Aspergillus subgen. Circumdati</taxon>
    </lineage>
</organism>
<dbReference type="Proteomes" id="UP000235023">
    <property type="component" value="Unassembled WGS sequence"/>
</dbReference>
<dbReference type="AlphaFoldDB" id="A0A2J5HQQ8"/>
<keyword evidence="1" id="KW-0472">Membrane</keyword>
<sequence>MRGFCARLLLLLILLLLLLLLLFLLGSMIGSAKAKHSIVLRKMRKIGICILAGFCFLFLFLFVGFAQWPWFCSGRPCVLGDV</sequence>
<keyword evidence="3" id="KW-1185">Reference proteome</keyword>
<dbReference type="EMBL" id="KZ559558">
    <property type="protein sequence ID" value="PLN79615.1"/>
    <property type="molecule type" value="Genomic_DNA"/>
</dbReference>
<protein>
    <submittedName>
        <fullName evidence="2">Uncharacterized protein</fullName>
    </submittedName>
</protein>
<accession>A0A2J5HQQ8</accession>
<gene>
    <name evidence="2" type="ORF">BDW42DRAFT_172636</name>
</gene>
<evidence type="ECO:0000313" key="2">
    <source>
        <dbReference type="EMBL" id="PLN79615.1"/>
    </source>
</evidence>
<keyword evidence="1" id="KW-0812">Transmembrane</keyword>
<feature type="non-terminal residue" evidence="2">
    <location>
        <position position="82"/>
    </location>
</feature>
<reference evidence="3" key="1">
    <citation type="submission" date="2017-12" db="EMBL/GenBank/DDBJ databases">
        <authorList>
            <consortium name="DOE Joint Genome Institute"/>
            <person name="Mondo S.J."/>
            <person name="Kjaerbolling I."/>
            <person name="Vesth T.C."/>
            <person name="Frisvad J.C."/>
            <person name="Nybo J.L."/>
            <person name="Theobald S."/>
            <person name="Kuo A."/>
            <person name="Bowyer P."/>
            <person name="Matsuda Y."/>
            <person name="Lyhne E.K."/>
            <person name="Kogle M.E."/>
            <person name="Clum A."/>
            <person name="Lipzen A."/>
            <person name="Salamov A."/>
            <person name="Ngan C.Y."/>
            <person name="Daum C."/>
            <person name="Chiniquy J."/>
            <person name="Barry K."/>
            <person name="LaButti K."/>
            <person name="Haridas S."/>
            <person name="Simmons B.A."/>
            <person name="Magnuson J.K."/>
            <person name="Mortensen U.H."/>
            <person name="Larsen T.O."/>
            <person name="Grigoriev I.V."/>
            <person name="Baker S.E."/>
            <person name="Andersen M.R."/>
            <person name="Nordberg H.P."/>
            <person name="Cantor M.N."/>
            <person name="Hua S.X."/>
        </authorList>
    </citation>
    <scope>NUCLEOTIDE SEQUENCE [LARGE SCALE GENOMIC DNA]</scope>
    <source>
        <strain evidence="3">IBT 19404</strain>
    </source>
</reference>